<protein>
    <submittedName>
        <fullName evidence="2">Uncharacterized protein</fullName>
    </submittedName>
</protein>
<name>A0A8S5QLB0_9CAUD</name>
<evidence type="ECO:0000256" key="1">
    <source>
        <dbReference type="SAM" id="Phobius"/>
    </source>
</evidence>
<feature type="transmembrane region" description="Helical" evidence="1">
    <location>
        <begin position="7"/>
        <end position="30"/>
    </location>
</feature>
<evidence type="ECO:0000313" key="2">
    <source>
        <dbReference type="EMBL" id="DAE19571.1"/>
    </source>
</evidence>
<keyword evidence="1" id="KW-0812">Transmembrane</keyword>
<keyword evidence="1" id="KW-1133">Transmembrane helix</keyword>
<reference evidence="2" key="1">
    <citation type="journal article" date="2021" name="Proc. Natl. Acad. Sci. U.S.A.">
        <title>A Catalog of Tens of Thousands of Viruses from Human Metagenomes Reveals Hidden Associations with Chronic Diseases.</title>
        <authorList>
            <person name="Tisza M.J."/>
            <person name="Buck C.B."/>
        </authorList>
    </citation>
    <scope>NUCLEOTIDE SEQUENCE</scope>
    <source>
        <strain evidence="2">Ct0hG5</strain>
    </source>
</reference>
<accession>A0A8S5QLB0</accession>
<feature type="transmembrane region" description="Helical" evidence="1">
    <location>
        <begin position="36"/>
        <end position="54"/>
    </location>
</feature>
<keyword evidence="1" id="KW-0472">Membrane</keyword>
<organism evidence="2">
    <name type="scientific">Siphoviridae sp. ct0hG5</name>
    <dbReference type="NCBI Taxonomy" id="2826269"/>
    <lineage>
        <taxon>Viruses</taxon>
        <taxon>Duplodnaviria</taxon>
        <taxon>Heunggongvirae</taxon>
        <taxon>Uroviricota</taxon>
        <taxon>Caudoviricetes</taxon>
    </lineage>
</organism>
<sequence>MTRFKYYSNYLACLLGTLIAFELCWIGAKYVIEGEVVHTCLDHFIAVCGSFYITRDTMKIWLKLQTKSQKVQH</sequence>
<proteinExistence type="predicted"/>
<dbReference type="EMBL" id="BK015677">
    <property type="protein sequence ID" value="DAE19571.1"/>
    <property type="molecule type" value="Genomic_DNA"/>
</dbReference>